<name>A0AAV5IJ74_9ROSI</name>
<accession>A0AAV5IJ74</accession>
<protein>
    <submittedName>
        <fullName evidence="2">Uncharacterized protein</fullName>
    </submittedName>
</protein>
<keyword evidence="3" id="KW-1185">Reference proteome</keyword>
<evidence type="ECO:0000256" key="1">
    <source>
        <dbReference type="SAM" id="Coils"/>
    </source>
</evidence>
<dbReference type="Proteomes" id="UP001054252">
    <property type="component" value="Unassembled WGS sequence"/>
</dbReference>
<keyword evidence="1" id="KW-0175">Coiled coil</keyword>
<evidence type="ECO:0000313" key="3">
    <source>
        <dbReference type="Proteomes" id="UP001054252"/>
    </source>
</evidence>
<gene>
    <name evidence="2" type="ORF">SLEP1_g12732</name>
</gene>
<sequence>MEEAIQLMAAAAAEMRAEAIRLREEVAEMEAAVEDKTNEVEFEKRRRNQLLTELLLLVAAEQKGYGELHSESTQLEELYCFCFGKWGSSGIWFTKWGSGDFGASSR</sequence>
<dbReference type="AlphaFoldDB" id="A0AAV5IJ74"/>
<feature type="coiled-coil region" evidence="1">
    <location>
        <begin position="5"/>
        <end position="53"/>
    </location>
</feature>
<comment type="caution">
    <text evidence="2">The sequence shown here is derived from an EMBL/GenBank/DDBJ whole genome shotgun (WGS) entry which is preliminary data.</text>
</comment>
<reference evidence="2 3" key="1">
    <citation type="journal article" date="2021" name="Commun. Biol.">
        <title>The genome of Shorea leprosula (Dipterocarpaceae) highlights the ecological relevance of drought in aseasonal tropical rainforests.</title>
        <authorList>
            <person name="Ng K.K.S."/>
            <person name="Kobayashi M.J."/>
            <person name="Fawcett J.A."/>
            <person name="Hatakeyama M."/>
            <person name="Paape T."/>
            <person name="Ng C.H."/>
            <person name="Ang C.C."/>
            <person name="Tnah L.H."/>
            <person name="Lee C.T."/>
            <person name="Nishiyama T."/>
            <person name="Sese J."/>
            <person name="O'Brien M.J."/>
            <person name="Copetti D."/>
            <person name="Mohd Noor M.I."/>
            <person name="Ong R.C."/>
            <person name="Putra M."/>
            <person name="Sireger I.Z."/>
            <person name="Indrioko S."/>
            <person name="Kosugi Y."/>
            <person name="Izuno A."/>
            <person name="Isagi Y."/>
            <person name="Lee S.L."/>
            <person name="Shimizu K.K."/>
        </authorList>
    </citation>
    <scope>NUCLEOTIDE SEQUENCE [LARGE SCALE GENOMIC DNA]</scope>
    <source>
        <strain evidence="2">214</strain>
    </source>
</reference>
<evidence type="ECO:0000313" key="2">
    <source>
        <dbReference type="EMBL" id="GKU99958.1"/>
    </source>
</evidence>
<organism evidence="2 3">
    <name type="scientific">Rubroshorea leprosula</name>
    <dbReference type="NCBI Taxonomy" id="152421"/>
    <lineage>
        <taxon>Eukaryota</taxon>
        <taxon>Viridiplantae</taxon>
        <taxon>Streptophyta</taxon>
        <taxon>Embryophyta</taxon>
        <taxon>Tracheophyta</taxon>
        <taxon>Spermatophyta</taxon>
        <taxon>Magnoliopsida</taxon>
        <taxon>eudicotyledons</taxon>
        <taxon>Gunneridae</taxon>
        <taxon>Pentapetalae</taxon>
        <taxon>rosids</taxon>
        <taxon>malvids</taxon>
        <taxon>Malvales</taxon>
        <taxon>Dipterocarpaceae</taxon>
        <taxon>Rubroshorea</taxon>
    </lineage>
</organism>
<dbReference type="EMBL" id="BPVZ01000015">
    <property type="protein sequence ID" value="GKU99958.1"/>
    <property type="molecule type" value="Genomic_DNA"/>
</dbReference>
<proteinExistence type="predicted"/>